<dbReference type="AlphaFoldDB" id="A0A839TJY2"/>
<sequence length="133" mass="14590">MHLIRRLFSFRISNPTLSGLYYSFFWMMVGALILSFLLWSSGMKEQNLSHYIYVVHAAAAAFGGLVSGKRSGRRGWYQGGLTGILYGLMIIMIGFLALDSSLRLGDLLLIAAVIASGAIGGMFGVNLKNNRNH</sequence>
<dbReference type="NCBIfam" id="TIGR04086">
    <property type="entry name" value="TIGR04086_membr"/>
    <property type="match status" value="1"/>
</dbReference>
<dbReference type="EMBL" id="JACHXJ010000002">
    <property type="protein sequence ID" value="MBB3127094.1"/>
    <property type="molecule type" value="Genomic_DNA"/>
</dbReference>
<keyword evidence="1" id="KW-0472">Membrane</keyword>
<feature type="transmembrane region" description="Helical" evidence="1">
    <location>
        <begin position="104"/>
        <end position="127"/>
    </location>
</feature>
<proteinExistence type="predicted"/>
<organism evidence="2 3">
    <name type="scientific">Paenibacillus rhizosphaerae</name>
    <dbReference type="NCBI Taxonomy" id="297318"/>
    <lineage>
        <taxon>Bacteria</taxon>
        <taxon>Bacillati</taxon>
        <taxon>Bacillota</taxon>
        <taxon>Bacilli</taxon>
        <taxon>Bacillales</taxon>
        <taxon>Paenibacillaceae</taxon>
        <taxon>Paenibacillus</taxon>
    </lineage>
</organism>
<feature type="transmembrane region" description="Helical" evidence="1">
    <location>
        <begin position="20"/>
        <end position="39"/>
    </location>
</feature>
<dbReference type="InterPro" id="IPR023804">
    <property type="entry name" value="DUF3792_TM"/>
</dbReference>
<protein>
    <submittedName>
        <fullName evidence="2">Putative membrane protein (TIGR04086 family)</fullName>
    </submittedName>
</protein>
<comment type="caution">
    <text evidence="2">The sequence shown here is derived from an EMBL/GenBank/DDBJ whole genome shotgun (WGS) entry which is preliminary data.</text>
</comment>
<feature type="transmembrane region" description="Helical" evidence="1">
    <location>
        <begin position="80"/>
        <end position="98"/>
    </location>
</feature>
<evidence type="ECO:0000313" key="3">
    <source>
        <dbReference type="Proteomes" id="UP000517523"/>
    </source>
</evidence>
<keyword evidence="1" id="KW-0812">Transmembrane</keyword>
<accession>A0A839TJY2</accession>
<name>A0A839TJY2_9BACL</name>
<keyword evidence="1" id="KW-1133">Transmembrane helix</keyword>
<dbReference type="Pfam" id="PF12670">
    <property type="entry name" value="DUF3792"/>
    <property type="match status" value="1"/>
</dbReference>
<reference evidence="2 3" key="1">
    <citation type="submission" date="2020-08" db="EMBL/GenBank/DDBJ databases">
        <title>Genomic Encyclopedia of Type Strains, Phase III (KMG-III): the genomes of soil and plant-associated and newly described type strains.</title>
        <authorList>
            <person name="Whitman W."/>
        </authorList>
    </citation>
    <scope>NUCLEOTIDE SEQUENCE [LARGE SCALE GENOMIC DNA]</scope>
    <source>
        <strain evidence="2 3">CECT 5831</strain>
    </source>
</reference>
<evidence type="ECO:0000313" key="2">
    <source>
        <dbReference type="EMBL" id="MBB3127094.1"/>
    </source>
</evidence>
<gene>
    <name evidence="2" type="ORF">FHS19_001748</name>
</gene>
<dbReference type="RefSeq" id="WP_183581517.1">
    <property type="nucleotide sequence ID" value="NZ_JACHXJ010000002.1"/>
</dbReference>
<evidence type="ECO:0000256" key="1">
    <source>
        <dbReference type="SAM" id="Phobius"/>
    </source>
</evidence>
<feature type="transmembrane region" description="Helical" evidence="1">
    <location>
        <begin position="51"/>
        <end position="68"/>
    </location>
</feature>
<dbReference type="Proteomes" id="UP000517523">
    <property type="component" value="Unassembled WGS sequence"/>
</dbReference>